<evidence type="ECO:0000313" key="4">
    <source>
        <dbReference type="Proteomes" id="UP000034259"/>
    </source>
</evidence>
<organism evidence="2 5">
    <name type="scientific">Methanosarcina mazei</name>
    <name type="common">Methanosarcina frisia</name>
    <dbReference type="NCBI Taxonomy" id="2209"/>
    <lineage>
        <taxon>Archaea</taxon>
        <taxon>Methanobacteriati</taxon>
        <taxon>Methanobacteriota</taxon>
        <taxon>Stenosarchaea group</taxon>
        <taxon>Methanomicrobia</taxon>
        <taxon>Methanosarcinales</taxon>
        <taxon>Methanosarcinaceae</taxon>
        <taxon>Methanosarcina</taxon>
    </lineage>
</organism>
<evidence type="ECO:0000313" key="5">
    <source>
        <dbReference type="Proteomes" id="UP000034672"/>
    </source>
</evidence>
<dbReference type="GO" id="GO:0003677">
    <property type="term" value="F:DNA binding"/>
    <property type="evidence" value="ECO:0007669"/>
    <property type="project" value="InterPro"/>
</dbReference>
<dbReference type="EMBL" id="JJQI01000001">
    <property type="protein sequence ID" value="KKH43334.1"/>
    <property type="molecule type" value="Genomic_DNA"/>
</dbReference>
<dbReference type="Proteomes" id="UP000034259">
    <property type="component" value="Unassembled WGS sequence"/>
</dbReference>
<dbReference type="InterPro" id="IPR002559">
    <property type="entry name" value="Transposase_11"/>
</dbReference>
<dbReference type="AlphaFoldDB" id="A0A0F8Q355"/>
<accession>A0A0F8Q355</accession>
<protein>
    <recommendedName>
        <fullName evidence="1">Transposase IS4-like domain-containing protein</fullName>
    </recommendedName>
</protein>
<dbReference type="EMBL" id="JJQK01000165">
    <property type="protein sequence ID" value="KKH49562.1"/>
    <property type="molecule type" value="Genomic_DNA"/>
</dbReference>
<dbReference type="PANTHER" id="PTHR34614">
    <property type="match status" value="1"/>
</dbReference>
<proteinExistence type="predicted"/>
<sequence>MEEWVNNWLSQQRELGEKGLEIKKFSNGHYVYRSTTYWDKELKKRRKKSTYIGRLDIDKGLIESKKTVISSKRVRSIWEYGNSALLNYAIQDLKPLLQTGFGDIWEEVYALALIRIAGYVPLKRASLAWERLYPIAEITPSMNTKSLSKVLKEVGVNRKGQNHVFKGLNSEDKQLVYDLSSIFTRSEAINFAEKGYNKEHFHIPQVNFALFCTANENLPTMVRILPGSVRDIKSLALSVQEIGVENKTLILDRGFYSQSSIKILNEHKLSFVIPTKRNSTLYNEQINLSEHFFYHERLIKGGTKKCGENILYLFEDNEMKKEEEYTLYKQHDENKITRNTFNNSLEKAGKILLVSNVDLASEDVFLMSVVPICYSSE</sequence>
<dbReference type="RefSeq" id="WP_048048966.1">
    <property type="nucleotide sequence ID" value="NZ_JJQI01000001.1"/>
</dbReference>
<gene>
    <name evidence="2" type="ORF">DU71_16580</name>
    <name evidence="3" type="ORF">DU72_19305</name>
</gene>
<dbReference type="Pfam" id="PF01609">
    <property type="entry name" value="DDE_Tnp_1"/>
    <property type="match status" value="1"/>
</dbReference>
<comment type="caution">
    <text evidence="2">The sequence shown here is derived from an EMBL/GenBank/DDBJ whole genome shotgun (WGS) entry which is preliminary data.</text>
</comment>
<dbReference type="PATRIC" id="fig|2209.52.peg.3594"/>
<dbReference type="PANTHER" id="PTHR34614:SF2">
    <property type="entry name" value="TRANSPOSASE IS4-LIKE DOMAIN-CONTAINING PROTEIN"/>
    <property type="match status" value="1"/>
</dbReference>
<feature type="domain" description="Transposase IS4-like" evidence="1">
    <location>
        <begin position="190"/>
        <end position="313"/>
    </location>
</feature>
<dbReference type="GO" id="GO:0004803">
    <property type="term" value="F:transposase activity"/>
    <property type="evidence" value="ECO:0007669"/>
    <property type="project" value="InterPro"/>
</dbReference>
<evidence type="ECO:0000313" key="3">
    <source>
        <dbReference type="EMBL" id="KKH49562.1"/>
    </source>
</evidence>
<evidence type="ECO:0000259" key="1">
    <source>
        <dbReference type="Pfam" id="PF01609"/>
    </source>
</evidence>
<evidence type="ECO:0000313" key="2">
    <source>
        <dbReference type="EMBL" id="KKH43334.1"/>
    </source>
</evidence>
<dbReference type="GO" id="GO:0006313">
    <property type="term" value="P:DNA transposition"/>
    <property type="evidence" value="ECO:0007669"/>
    <property type="project" value="InterPro"/>
</dbReference>
<dbReference type="Proteomes" id="UP000034672">
    <property type="component" value="Unassembled WGS sequence"/>
</dbReference>
<name>A0A0F8Q355_METMZ</name>
<reference evidence="4 5" key="1">
    <citation type="journal article" date="2015" name="ISME J.">
        <title>Genomic and phenotypic differentiation among Methanosarcina mazei populations from Columbia River sediment.</title>
        <authorList>
            <person name="Youngblut N.D."/>
            <person name="Wirth J.S."/>
            <person name="Henriksen J.R."/>
            <person name="Smith M."/>
            <person name="Simon H."/>
            <person name="Metcalf W.W."/>
            <person name="Whitaker R.J."/>
        </authorList>
    </citation>
    <scope>NUCLEOTIDE SEQUENCE [LARGE SCALE GENOMIC DNA]</scope>
    <source>
        <strain evidence="2 5">1.H.A.1A.4</strain>
        <strain evidence="3 4">1.H.A.2.1</strain>
    </source>
</reference>